<dbReference type="AlphaFoldDB" id="A0A2T1HLG3"/>
<dbReference type="InterPro" id="IPR006016">
    <property type="entry name" value="UspA"/>
</dbReference>
<dbReference type="EMBL" id="PVZS01000056">
    <property type="protein sequence ID" value="PSC02482.1"/>
    <property type="molecule type" value="Genomic_DNA"/>
</dbReference>
<evidence type="ECO:0000313" key="4">
    <source>
        <dbReference type="Proteomes" id="UP000239772"/>
    </source>
</evidence>
<dbReference type="InterPro" id="IPR006015">
    <property type="entry name" value="Universal_stress_UspA"/>
</dbReference>
<reference evidence="4" key="1">
    <citation type="submission" date="2018-03" db="EMBL/GenBank/DDBJ databases">
        <authorList>
            <person name="Sun L."/>
            <person name="Liu H."/>
            <person name="Chen W."/>
            <person name="Huang K."/>
            <person name="Liu W."/>
            <person name="Gao X."/>
        </authorList>
    </citation>
    <scope>NUCLEOTIDE SEQUENCE [LARGE SCALE GENOMIC DNA]</scope>
    <source>
        <strain evidence="4">SH9</strain>
    </source>
</reference>
<keyword evidence="4" id="KW-1185">Reference proteome</keyword>
<organism evidence="3 4">
    <name type="scientific">Alsobacter soli</name>
    <dbReference type="NCBI Taxonomy" id="2109933"/>
    <lineage>
        <taxon>Bacteria</taxon>
        <taxon>Pseudomonadati</taxon>
        <taxon>Pseudomonadota</taxon>
        <taxon>Alphaproteobacteria</taxon>
        <taxon>Hyphomicrobiales</taxon>
        <taxon>Alsobacteraceae</taxon>
        <taxon>Alsobacter</taxon>
    </lineage>
</organism>
<gene>
    <name evidence="3" type="ORF">SLNSH_23880</name>
</gene>
<dbReference type="Proteomes" id="UP000239772">
    <property type="component" value="Unassembled WGS sequence"/>
</dbReference>
<evidence type="ECO:0000313" key="3">
    <source>
        <dbReference type="EMBL" id="PSC02482.1"/>
    </source>
</evidence>
<dbReference type="Pfam" id="PF00582">
    <property type="entry name" value="Usp"/>
    <property type="match status" value="1"/>
</dbReference>
<evidence type="ECO:0000256" key="1">
    <source>
        <dbReference type="ARBA" id="ARBA00008791"/>
    </source>
</evidence>
<comment type="similarity">
    <text evidence="1">Belongs to the universal stress protein A family.</text>
</comment>
<name>A0A2T1HLG3_9HYPH</name>
<dbReference type="SUPFAM" id="SSF52402">
    <property type="entry name" value="Adenine nucleotide alpha hydrolases-like"/>
    <property type="match status" value="1"/>
</dbReference>
<dbReference type="PRINTS" id="PR01438">
    <property type="entry name" value="UNVRSLSTRESS"/>
</dbReference>
<comment type="caution">
    <text evidence="3">The sequence shown here is derived from an EMBL/GenBank/DDBJ whole genome shotgun (WGS) entry which is preliminary data.</text>
</comment>
<accession>A0A2T1HLG3</accession>
<dbReference type="Gene3D" id="3.40.50.12370">
    <property type="match status" value="1"/>
</dbReference>
<dbReference type="CDD" id="cd00293">
    <property type="entry name" value="USP-like"/>
    <property type="match status" value="1"/>
</dbReference>
<evidence type="ECO:0000259" key="2">
    <source>
        <dbReference type="Pfam" id="PF00582"/>
    </source>
</evidence>
<dbReference type="RefSeq" id="WP_106340745.1">
    <property type="nucleotide sequence ID" value="NZ_PVZS01000056.1"/>
</dbReference>
<proteinExistence type="inferred from homology"/>
<dbReference type="OrthoDB" id="9804721at2"/>
<sequence length="139" mass="14418">MSFSAVQRASAASISPIQFEKVVVAWDGSRVAARAVGDALPALALAKTVSVVTVGDEPDDAAPAASLVRNLVAHGVAAQAEKIALKISVGAALRDHVHEVGADLLVMRAYGHSRLRDFVLGGATRSILADPLVSVWLSR</sequence>
<feature type="domain" description="UspA" evidence="2">
    <location>
        <begin position="19"/>
        <end position="137"/>
    </location>
</feature>
<protein>
    <recommendedName>
        <fullName evidence="2">UspA domain-containing protein</fullName>
    </recommendedName>
</protein>